<evidence type="ECO:0000313" key="4">
    <source>
        <dbReference type="Proteomes" id="UP000644756"/>
    </source>
</evidence>
<feature type="domain" description="Amidohydrolase-related" evidence="2">
    <location>
        <begin position="3"/>
        <end position="276"/>
    </location>
</feature>
<dbReference type="InterPro" id="IPR052350">
    <property type="entry name" value="Metallo-dep_Lactonases"/>
</dbReference>
<dbReference type="InterPro" id="IPR006680">
    <property type="entry name" value="Amidohydro-rel"/>
</dbReference>
<evidence type="ECO:0000313" key="3">
    <source>
        <dbReference type="EMBL" id="GGF96394.1"/>
    </source>
</evidence>
<reference evidence="3" key="2">
    <citation type="submission" date="2020-09" db="EMBL/GenBank/DDBJ databases">
        <authorList>
            <person name="Sun Q."/>
            <person name="Zhou Y."/>
        </authorList>
    </citation>
    <scope>NUCLEOTIDE SEQUENCE</scope>
    <source>
        <strain evidence="3">CGMCC 1.12987</strain>
    </source>
</reference>
<evidence type="ECO:0000259" key="2">
    <source>
        <dbReference type="Pfam" id="PF04909"/>
    </source>
</evidence>
<accession>A0A917CRR9</accession>
<reference evidence="3" key="1">
    <citation type="journal article" date="2014" name="Int. J. Syst. Evol. Microbiol.">
        <title>Complete genome sequence of Corynebacterium casei LMG S-19264T (=DSM 44701T), isolated from a smear-ripened cheese.</title>
        <authorList>
            <consortium name="US DOE Joint Genome Institute (JGI-PGF)"/>
            <person name="Walter F."/>
            <person name="Albersmeier A."/>
            <person name="Kalinowski J."/>
            <person name="Ruckert C."/>
        </authorList>
    </citation>
    <scope>NUCLEOTIDE SEQUENCE</scope>
    <source>
        <strain evidence="3">CGMCC 1.12987</strain>
    </source>
</reference>
<dbReference type="AlphaFoldDB" id="A0A917CRR9"/>
<comment type="similarity">
    <text evidence="1">Belongs to the metallo-dependent hydrolases superfamily.</text>
</comment>
<dbReference type="Pfam" id="PF04909">
    <property type="entry name" value="Amidohydro_2"/>
    <property type="match status" value="1"/>
</dbReference>
<protein>
    <submittedName>
        <fullName evidence="3">Amidohydrolase</fullName>
    </submittedName>
</protein>
<gene>
    <name evidence="3" type="ORF">GCM10010916_12060</name>
</gene>
<comment type="caution">
    <text evidence="3">The sequence shown here is derived from an EMBL/GenBank/DDBJ whole genome shotgun (WGS) entry which is preliminary data.</text>
</comment>
<dbReference type="PANTHER" id="PTHR43569:SF2">
    <property type="entry name" value="AMIDOHYDROLASE-RELATED DOMAIN-CONTAINING PROTEIN"/>
    <property type="match status" value="1"/>
</dbReference>
<sequence>MRIDGHQHYWKIDRGDYGWLSPEQPVLYRNYLPADLLPHLKKHQIDKTIVVQAAPTLEETEYLLSLSTADDTIAGVVGWLDLNDPAYRIHYERFSRHPKFLGFRIMIQEMADEQDILRPHFVEAVHYFAALDVPVDLLVVSRQLDALVKLLDLVPNLRGVIDHIAKPRIADGIMDPWKSQMQALAAHSKLHCKLSGMVTEADHQHWKKEQFTEYIQHIIRHFGTDRILFGSDWPVSNMAASYDQVMEVLFEALPASMTDEERGRLFGGNAKAFYKL</sequence>
<dbReference type="EMBL" id="BMGR01000003">
    <property type="protein sequence ID" value="GGF96394.1"/>
    <property type="molecule type" value="Genomic_DNA"/>
</dbReference>
<organism evidence="3 4">
    <name type="scientific">Paenibacillus abyssi</name>
    <dbReference type="NCBI Taxonomy" id="1340531"/>
    <lineage>
        <taxon>Bacteria</taxon>
        <taxon>Bacillati</taxon>
        <taxon>Bacillota</taxon>
        <taxon>Bacilli</taxon>
        <taxon>Bacillales</taxon>
        <taxon>Paenibacillaceae</taxon>
        <taxon>Paenibacillus</taxon>
    </lineage>
</organism>
<dbReference type="RefSeq" id="WP_188529936.1">
    <property type="nucleotide sequence ID" value="NZ_BMGR01000003.1"/>
</dbReference>
<dbReference type="SUPFAM" id="SSF51556">
    <property type="entry name" value="Metallo-dependent hydrolases"/>
    <property type="match status" value="1"/>
</dbReference>
<name>A0A917CRR9_9BACL</name>
<dbReference type="GO" id="GO:0016787">
    <property type="term" value="F:hydrolase activity"/>
    <property type="evidence" value="ECO:0007669"/>
    <property type="project" value="InterPro"/>
</dbReference>
<dbReference type="Proteomes" id="UP000644756">
    <property type="component" value="Unassembled WGS sequence"/>
</dbReference>
<keyword evidence="4" id="KW-1185">Reference proteome</keyword>
<evidence type="ECO:0000256" key="1">
    <source>
        <dbReference type="ARBA" id="ARBA00038310"/>
    </source>
</evidence>
<proteinExistence type="inferred from homology"/>
<dbReference type="PANTHER" id="PTHR43569">
    <property type="entry name" value="AMIDOHYDROLASE"/>
    <property type="match status" value="1"/>
</dbReference>
<dbReference type="Gene3D" id="3.20.20.140">
    <property type="entry name" value="Metal-dependent hydrolases"/>
    <property type="match status" value="1"/>
</dbReference>
<dbReference type="InterPro" id="IPR032466">
    <property type="entry name" value="Metal_Hydrolase"/>
</dbReference>